<dbReference type="InterPro" id="IPR032623">
    <property type="entry name" value="FecR_N"/>
</dbReference>
<feature type="transmembrane region" description="Helical" evidence="1">
    <location>
        <begin position="107"/>
        <end position="128"/>
    </location>
</feature>
<evidence type="ECO:0000259" key="3">
    <source>
        <dbReference type="Pfam" id="PF16220"/>
    </source>
</evidence>
<keyword evidence="1" id="KW-0812">Transmembrane</keyword>
<accession>A0ABY7Y5Z9</accession>
<dbReference type="PANTHER" id="PTHR30273">
    <property type="entry name" value="PERIPLASMIC SIGNAL SENSOR AND SIGMA FACTOR ACTIVATOR FECR-RELATED"/>
    <property type="match status" value="1"/>
</dbReference>
<dbReference type="PANTHER" id="PTHR30273:SF2">
    <property type="entry name" value="PROTEIN FECR"/>
    <property type="match status" value="1"/>
</dbReference>
<keyword evidence="1" id="KW-1133">Transmembrane helix</keyword>
<protein>
    <submittedName>
        <fullName evidence="4">FecR domain-containing protein</fullName>
    </submittedName>
</protein>
<evidence type="ECO:0000256" key="1">
    <source>
        <dbReference type="SAM" id="Phobius"/>
    </source>
</evidence>
<keyword evidence="5" id="KW-1185">Reference proteome</keyword>
<evidence type="ECO:0000313" key="4">
    <source>
        <dbReference type="EMBL" id="WDM65397.1"/>
    </source>
</evidence>
<dbReference type="PIRSF" id="PIRSF018266">
    <property type="entry name" value="FecR"/>
    <property type="match status" value="1"/>
</dbReference>
<proteinExistence type="predicted"/>
<dbReference type="InterPro" id="IPR006860">
    <property type="entry name" value="FecR"/>
</dbReference>
<dbReference type="Pfam" id="PF16220">
    <property type="entry name" value="DUF4880"/>
    <property type="match status" value="1"/>
</dbReference>
<name>A0ABY7Y5Z9_9GAMM</name>
<dbReference type="EMBL" id="CP082270">
    <property type="protein sequence ID" value="WDM65397.1"/>
    <property type="molecule type" value="Genomic_DNA"/>
</dbReference>
<dbReference type="RefSeq" id="WP_180879776.1">
    <property type="nucleotide sequence ID" value="NZ_CP082270.1"/>
</dbReference>
<reference evidence="4 5" key="1">
    <citation type="submission" date="2021-08" db="EMBL/GenBank/DDBJ databases">
        <title>Stenotrophomonas forensis sp. nov., isolated from contaminated viral transport media.</title>
        <authorList>
            <person name="Nguyen S.V."/>
            <person name="Edwards D."/>
            <person name="Scott S."/>
            <person name="Doss J."/>
            <person name="Merid S."/>
            <person name="Zelaya E."/>
            <person name="Maza C."/>
            <person name="Mann M."/>
            <person name="Hamilton B."/>
            <person name="Blackwell R."/>
            <person name="Tran A."/>
            <person name="Hauser J."/>
        </authorList>
    </citation>
    <scope>NUCLEOTIDE SEQUENCE [LARGE SCALE GENOMIC DNA]</scope>
    <source>
        <strain evidence="4 5">DFS-20110405</strain>
    </source>
</reference>
<organism evidence="4 5">
    <name type="scientific">Stenotrophomonas forensis</name>
    <dbReference type="NCBI Taxonomy" id="2871169"/>
    <lineage>
        <taxon>Bacteria</taxon>
        <taxon>Pseudomonadati</taxon>
        <taxon>Pseudomonadota</taxon>
        <taxon>Gammaproteobacteria</taxon>
        <taxon>Lysobacterales</taxon>
        <taxon>Lysobacteraceae</taxon>
        <taxon>Stenotrophomonas</taxon>
        <taxon>Stenotrophomonas maltophilia group</taxon>
    </lineage>
</organism>
<gene>
    <name evidence="4" type="ORF">K5L94_09045</name>
</gene>
<evidence type="ECO:0000259" key="2">
    <source>
        <dbReference type="Pfam" id="PF04773"/>
    </source>
</evidence>
<evidence type="ECO:0000313" key="5">
    <source>
        <dbReference type="Proteomes" id="UP001216828"/>
    </source>
</evidence>
<sequence>MNRHPSDVADDGISREAMDWFLCNREGTLSEAERAAFLEWMKRSPEHVRAYMRALALYRQVDEALQSPLPEEVLAPPLKAASAKVVPLFGSVPEPLRSVPRRHRARWLGLAVAACAALLGVGLLPLLMPAEQMYSADHGELLDLVLADQTQVQLNADSRLRVRMGWFSRKVELLQGEATFDIAHDRRPFKVQVNGLEIRDIGTVFDVSRRLQGTRIGVVSGEVEVWSQGAGARRLAQLDGGRVVQVDTRSHAVESLDMPLSMLLDWQQRKVSFLDERLDEVAAAFNRHNQVQVRVLDEGAASARLSGSLDAHRIGALQVFLERDPRFVVRREGDTVRVGSR</sequence>
<keyword evidence="1" id="KW-0472">Membrane</keyword>
<dbReference type="Proteomes" id="UP001216828">
    <property type="component" value="Chromosome"/>
</dbReference>
<dbReference type="InterPro" id="IPR012373">
    <property type="entry name" value="Ferrdict_sens_TM"/>
</dbReference>
<feature type="domain" description="FecR protein" evidence="2">
    <location>
        <begin position="135"/>
        <end position="224"/>
    </location>
</feature>
<feature type="domain" description="FecR N-terminal" evidence="3">
    <location>
        <begin position="15"/>
        <end position="56"/>
    </location>
</feature>
<dbReference type="Gene3D" id="2.60.120.1440">
    <property type="match status" value="1"/>
</dbReference>
<dbReference type="Pfam" id="PF04773">
    <property type="entry name" value="FecR"/>
    <property type="match status" value="1"/>
</dbReference>